<keyword evidence="13" id="KW-1185">Reference proteome</keyword>
<accession>A0A0A0L1I4</accession>
<feature type="transmembrane region" description="Helical" evidence="11">
    <location>
        <begin position="340"/>
        <end position="369"/>
    </location>
</feature>
<reference evidence="12 13" key="2">
    <citation type="journal article" date="2009" name="PLoS ONE">
        <title>An integrated genetic and cytogenetic map of the cucumber genome.</title>
        <authorList>
            <person name="Ren Y."/>
            <person name="Zhang Z."/>
            <person name="Liu J."/>
            <person name="Staub J.E."/>
            <person name="Han Y."/>
            <person name="Cheng Z."/>
            <person name="Li X."/>
            <person name="Lu J."/>
            <person name="Miao H."/>
            <person name="Kang H."/>
            <person name="Xie B."/>
            <person name="Gu X."/>
            <person name="Wang X."/>
            <person name="Du Y."/>
            <person name="Jin W."/>
            <person name="Huang S."/>
        </authorList>
    </citation>
    <scope>NUCLEOTIDE SEQUENCE [LARGE SCALE GENOMIC DNA]</scope>
    <source>
        <strain evidence="13">cv. 9930</strain>
    </source>
</reference>
<feature type="transmembrane region" description="Helical" evidence="11">
    <location>
        <begin position="411"/>
        <end position="432"/>
    </location>
</feature>
<evidence type="ECO:0000256" key="7">
    <source>
        <dbReference type="ARBA" id="ARBA00023294"/>
    </source>
</evidence>
<dbReference type="OMA" id="GSDPMLW"/>
<keyword evidence="7" id="KW-0927">Auxin signaling pathway</keyword>
<keyword evidence="5 11" id="KW-1133">Transmembrane helix</keyword>
<name>A0A0A0L1I4_CUCSA</name>
<comment type="similarity">
    <text evidence="9">Belongs to the auxin efflux carrier (TC 2.A.69.2) family.</text>
</comment>
<evidence type="ECO:0000256" key="3">
    <source>
        <dbReference type="ARBA" id="ARBA00022692"/>
    </source>
</evidence>
<dbReference type="GO" id="GO:0080162">
    <property type="term" value="P:endoplasmic reticulum to cytosol auxin transport"/>
    <property type="evidence" value="ECO:0007669"/>
    <property type="project" value="InterPro"/>
</dbReference>
<dbReference type="InterPro" id="IPR004776">
    <property type="entry name" value="Mem_transp_PIN-like"/>
</dbReference>
<keyword evidence="3 11" id="KW-0812">Transmembrane</keyword>
<organism evidence="12 13">
    <name type="scientific">Cucumis sativus</name>
    <name type="common">Cucumber</name>
    <dbReference type="NCBI Taxonomy" id="3659"/>
    <lineage>
        <taxon>Eukaryota</taxon>
        <taxon>Viridiplantae</taxon>
        <taxon>Streptophyta</taxon>
        <taxon>Embryophyta</taxon>
        <taxon>Tracheophyta</taxon>
        <taxon>Spermatophyta</taxon>
        <taxon>Magnoliopsida</taxon>
        <taxon>eudicotyledons</taxon>
        <taxon>Gunneridae</taxon>
        <taxon>Pentapetalae</taxon>
        <taxon>rosids</taxon>
        <taxon>fabids</taxon>
        <taxon>Cucurbitales</taxon>
        <taxon>Cucurbitaceae</taxon>
        <taxon>Benincaseae</taxon>
        <taxon>Cucumis</taxon>
    </lineage>
</organism>
<evidence type="ECO:0000256" key="11">
    <source>
        <dbReference type="SAM" id="Phobius"/>
    </source>
</evidence>
<protein>
    <recommendedName>
        <fullName evidence="14">Auxin:hydrogen symporter</fullName>
    </recommendedName>
</protein>
<evidence type="ECO:0000256" key="5">
    <source>
        <dbReference type="ARBA" id="ARBA00022989"/>
    </source>
</evidence>
<evidence type="ECO:0000256" key="10">
    <source>
        <dbReference type="SAM" id="MobiDB-lite"/>
    </source>
</evidence>
<feature type="transmembrane region" description="Helical" evidence="11">
    <location>
        <begin position="70"/>
        <end position="94"/>
    </location>
</feature>
<dbReference type="Proteomes" id="UP000029981">
    <property type="component" value="Chromosome 3"/>
</dbReference>
<dbReference type="EMBL" id="CM002924">
    <property type="protein sequence ID" value="KGN55593.1"/>
    <property type="molecule type" value="Genomic_DNA"/>
</dbReference>
<evidence type="ECO:0000256" key="6">
    <source>
        <dbReference type="ARBA" id="ARBA00023136"/>
    </source>
</evidence>
<evidence type="ECO:0000256" key="8">
    <source>
        <dbReference type="ARBA" id="ARBA00025100"/>
    </source>
</evidence>
<reference evidence="12 13" key="4">
    <citation type="journal article" date="2011" name="BMC Genomics">
        <title>RNA-Seq improves annotation of protein-coding genes in the cucumber genome.</title>
        <authorList>
            <person name="Li Z."/>
            <person name="Zhang Z."/>
            <person name="Yan P."/>
            <person name="Huang S."/>
            <person name="Fei Z."/>
            <person name="Lin K."/>
        </authorList>
    </citation>
    <scope>NUCLEOTIDE SEQUENCE [LARGE SCALE GENOMIC DNA]</scope>
    <source>
        <strain evidence="13">cv. 9930</strain>
    </source>
</reference>
<keyword evidence="6 11" id="KW-0472">Membrane</keyword>
<feature type="transmembrane region" description="Helical" evidence="11">
    <location>
        <begin position="106"/>
        <end position="127"/>
    </location>
</feature>
<reference evidence="12 13" key="3">
    <citation type="journal article" date="2010" name="BMC Genomics">
        <title>Transcriptome sequencing and comparative analysis of cucumber flowers with different sex types.</title>
        <authorList>
            <person name="Guo S."/>
            <person name="Zheng Y."/>
            <person name="Joung J.G."/>
            <person name="Liu S."/>
            <person name="Zhang Z."/>
            <person name="Crasta O.R."/>
            <person name="Sobral B.W."/>
            <person name="Xu Y."/>
            <person name="Huang S."/>
            <person name="Fei Z."/>
        </authorList>
    </citation>
    <scope>NUCLEOTIDE SEQUENCE [LARGE SCALE GENOMIC DNA]</scope>
    <source>
        <strain evidence="13">cv. 9930</strain>
    </source>
</reference>
<comment type="subcellular location">
    <subcellularLocation>
        <location evidence="1">Endoplasmic reticulum membrane</location>
        <topology evidence="1">Multi-pass membrane protein</topology>
    </subcellularLocation>
</comment>
<feature type="region of interest" description="Disordered" evidence="10">
    <location>
        <begin position="188"/>
        <end position="211"/>
    </location>
</feature>
<feature type="transmembrane region" description="Helical" evidence="11">
    <location>
        <begin position="15"/>
        <end position="34"/>
    </location>
</feature>
<feature type="transmembrane region" description="Helical" evidence="11">
    <location>
        <begin position="147"/>
        <end position="168"/>
    </location>
</feature>
<dbReference type="GO" id="GO:0140964">
    <property type="term" value="P:intracellular auxin homeostasis"/>
    <property type="evidence" value="ECO:0000318"/>
    <property type="project" value="GO_Central"/>
</dbReference>
<dbReference type="GO" id="GO:0009734">
    <property type="term" value="P:auxin-activated signaling pathway"/>
    <property type="evidence" value="ECO:0007669"/>
    <property type="project" value="UniProtKB-KW"/>
</dbReference>
<proteinExistence type="inferred from homology"/>
<keyword evidence="4" id="KW-0256">Endoplasmic reticulum</keyword>
<evidence type="ECO:0000313" key="12">
    <source>
        <dbReference type="EMBL" id="KGN55593.1"/>
    </source>
</evidence>
<reference evidence="12 13" key="1">
    <citation type="journal article" date="2009" name="Nat. Genet.">
        <title>The genome of the cucumber, Cucumis sativus L.</title>
        <authorList>
            <person name="Huang S."/>
            <person name="Li R."/>
            <person name="Zhang Z."/>
            <person name="Li L."/>
            <person name="Gu X."/>
            <person name="Fan W."/>
            <person name="Lucas W.J."/>
            <person name="Wang X."/>
            <person name="Xie B."/>
            <person name="Ni P."/>
            <person name="Ren Y."/>
            <person name="Zhu H."/>
            <person name="Li J."/>
            <person name="Lin K."/>
            <person name="Jin W."/>
            <person name="Fei Z."/>
            <person name="Li G."/>
            <person name="Staub J."/>
            <person name="Kilian A."/>
            <person name="van der Vossen E.A."/>
            <person name="Wu Y."/>
            <person name="Guo J."/>
            <person name="He J."/>
            <person name="Jia Z."/>
            <person name="Ren Y."/>
            <person name="Tian G."/>
            <person name="Lu Y."/>
            <person name="Ruan J."/>
            <person name="Qian W."/>
            <person name="Wang M."/>
            <person name="Huang Q."/>
            <person name="Li B."/>
            <person name="Xuan Z."/>
            <person name="Cao J."/>
            <person name="Asan"/>
            <person name="Wu Z."/>
            <person name="Zhang J."/>
            <person name="Cai Q."/>
            <person name="Bai Y."/>
            <person name="Zhao B."/>
            <person name="Han Y."/>
            <person name="Li Y."/>
            <person name="Li X."/>
            <person name="Wang S."/>
            <person name="Shi Q."/>
            <person name="Liu S."/>
            <person name="Cho W.K."/>
            <person name="Kim J.Y."/>
            <person name="Xu Y."/>
            <person name="Heller-Uszynska K."/>
            <person name="Miao H."/>
            <person name="Cheng Z."/>
            <person name="Zhang S."/>
            <person name="Wu J."/>
            <person name="Yang Y."/>
            <person name="Kang H."/>
            <person name="Li M."/>
            <person name="Liang H."/>
            <person name="Ren X."/>
            <person name="Shi Z."/>
            <person name="Wen M."/>
            <person name="Jian M."/>
            <person name="Yang H."/>
            <person name="Zhang G."/>
            <person name="Yang Z."/>
            <person name="Chen R."/>
            <person name="Liu S."/>
            <person name="Li J."/>
            <person name="Ma L."/>
            <person name="Liu H."/>
            <person name="Zhou Y."/>
            <person name="Zhao J."/>
            <person name="Fang X."/>
            <person name="Li G."/>
            <person name="Fang L."/>
            <person name="Li Y."/>
            <person name="Liu D."/>
            <person name="Zheng H."/>
            <person name="Zhang Y."/>
            <person name="Qin N."/>
            <person name="Li Z."/>
            <person name="Yang G."/>
            <person name="Yang S."/>
            <person name="Bolund L."/>
            <person name="Kristiansen K."/>
            <person name="Zheng H."/>
            <person name="Li S."/>
            <person name="Zhang X."/>
            <person name="Yang H."/>
            <person name="Wang J."/>
            <person name="Sun R."/>
            <person name="Zhang B."/>
            <person name="Jiang S."/>
            <person name="Wang J."/>
            <person name="Du Y."/>
            <person name="Li S."/>
        </authorList>
    </citation>
    <scope>NUCLEOTIDE SEQUENCE [LARGE SCALE GENOMIC DNA]</scope>
    <source>
        <strain evidence="13">cv. 9930</strain>
    </source>
</reference>
<feature type="compositionally biased region" description="Polar residues" evidence="10">
    <location>
        <begin position="197"/>
        <end position="211"/>
    </location>
</feature>
<dbReference type="Pfam" id="PF03547">
    <property type="entry name" value="Mem_trans"/>
    <property type="match status" value="1"/>
</dbReference>
<dbReference type="Gramene" id="KGN55593">
    <property type="protein sequence ID" value="KGN55593"/>
    <property type="gene ID" value="Csa_3G000170"/>
</dbReference>
<dbReference type="OrthoDB" id="191139at2759"/>
<comment type="function">
    <text evidence="8">Involved in cellular auxin homeostasis by regulating auxin metabolism. Regulates intracellular auxin accumulation at the endoplasmic reticulum and thus auxin availability for nuclear auxin signaling.</text>
</comment>
<dbReference type="GO" id="GO:0005789">
    <property type="term" value="C:endoplasmic reticulum membrane"/>
    <property type="evidence" value="ECO:0000318"/>
    <property type="project" value="GO_Central"/>
</dbReference>
<dbReference type="STRING" id="3659.A0A0A0L1I4"/>
<dbReference type="InterPro" id="IPR045033">
    <property type="entry name" value="PILS1/3/4/5/7"/>
</dbReference>
<sequence>MGLLSLLEVASMPNIQLLLISLLGAFLATDYCNILPPHATKSLNKIVFAVFTPCLMFANLSKTVTFQDIISLWFMPVNIGFTFLFGGMLGWTIVKILKPKPYLEGLIVASSATGNLGNLLLIIIPAICGDEGNPFGDRETCTSRGLSYASFSMALGGFYIWTYSYHVVKTSSLRFKQLEVPHDDSQLHTHLLPQKPDQGQPQDSYLPSTNNNTLKSDQIESQLLLEDGGSVVPISEKQYSDDVISSKGSRLLILWGKLQHLLRSIVKELMEPPTLGAIVGFIFGAVTWLRHLVIGESAPLRVVQDAVKLLGDGTIPSTTLILGANLRQGIQSSQTSVQPVIILALILSRYVVLPAIGIAIVKAAMWLGFLPPDPMYHFLLMVQYTLPPAMSIGIMTELFGVGQQECSVIMFWTYSAALLALALWYTLFMWILST</sequence>
<feature type="transmembrane region" description="Helical" evidence="11">
    <location>
        <begin position="375"/>
        <end position="399"/>
    </location>
</feature>
<evidence type="ECO:0000256" key="2">
    <source>
        <dbReference type="ARBA" id="ARBA00022448"/>
    </source>
</evidence>
<evidence type="ECO:0000256" key="4">
    <source>
        <dbReference type="ARBA" id="ARBA00022824"/>
    </source>
</evidence>
<dbReference type="GO" id="GO:0010329">
    <property type="term" value="F:auxin efflux transmembrane transporter activity"/>
    <property type="evidence" value="ECO:0000318"/>
    <property type="project" value="GO_Central"/>
</dbReference>
<dbReference type="KEGG" id="csv:101205284"/>
<keyword evidence="2" id="KW-0813">Transport</keyword>
<dbReference type="eggNOG" id="KOG2722">
    <property type="taxonomic scope" value="Eukaryota"/>
</dbReference>
<evidence type="ECO:0008006" key="14">
    <source>
        <dbReference type="Google" id="ProtNLM"/>
    </source>
</evidence>
<evidence type="ECO:0000313" key="13">
    <source>
        <dbReference type="Proteomes" id="UP000029981"/>
    </source>
</evidence>
<gene>
    <name evidence="12" type="ORF">Csa_3G000170</name>
</gene>
<evidence type="ECO:0000256" key="1">
    <source>
        <dbReference type="ARBA" id="ARBA00004477"/>
    </source>
</evidence>
<feature type="transmembrane region" description="Helical" evidence="11">
    <location>
        <begin position="46"/>
        <end position="64"/>
    </location>
</feature>
<evidence type="ECO:0000256" key="9">
    <source>
        <dbReference type="ARBA" id="ARBA00025752"/>
    </source>
</evidence>
<dbReference type="AlphaFoldDB" id="A0A0A0L1I4"/>
<dbReference type="PANTHER" id="PTHR31651">
    <property type="match status" value="1"/>
</dbReference>
<dbReference type="PANTHER" id="PTHR31651:SF3">
    <property type="entry name" value="PROTEIN PIN-LIKES 7"/>
    <property type="match status" value="1"/>
</dbReference>